<dbReference type="RefSeq" id="WP_366195040.1">
    <property type="nucleotide sequence ID" value="NZ_JBFBVU010000143.1"/>
</dbReference>
<reference evidence="1 2" key="1">
    <citation type="submission" date="2024-07" db="EMBL/GenBank/DDBJ databases">
        <authorList>
            <person name="Kang M."/>
        </authorList>
    </citation>
    <scope>NUCLEOTIDE SEQUENCE [LARGE SCALE GENOMIC DNA]</scope>
    <source>
        <strain evidence="1 2">DFM31</strain>
    </source>
</reference>
<gene>
    <name evidence="1" type="ORF">AB0T83_20460</name>
</gene>
<dbReference type="Proteomes" id="UP001553161">
    <property type="component" value="Unassembled WGS sequence"/>
</dbReference>
<accession>A0ABV3LDE9</accession>
<protein>
    <submittedName>
        <fullName evidence="1">Uncharacterized protein</fullName>
    </submittedName>
</protein>
<proteinExistence type="predicted"/>
<sequence>LLMLRAWGMQYCGHKPGDEPAVHLTYKPTGEVVDEYWKIPQHEWPCSLDTLEGTISAKFEAEREEKRRTFRKSKKVGED</sequence>
<dbReference type="EMBL" id="JBFBVU010000143">
    <property type="protein sequence ID" value="MEV8469095.1"/>
    <property type="molecule type" value="Genomic_DNA"/>
</dbReference>
<evidence type="ECO:0000313" key="2">
    <source>
        <dbReference type="Proteomes" id="UP001553161"/>
    </source>
</evidence>
<evidence type="ECO:0000313" key="1">
    <source>
        <dbReference type="EMBL" id="MEV8469095.1"/>
    </source>
</evidence>
<keyword evidence="2" id="KW-1185">Reference proteome</keyword>
<name>A0ABV3LDE9_9RHOB</name>
<comment type="caution">
    <text evidence="1">The sequence shown here is derived from an EMBL/GenBank/DDBJ whole genome shotgun (WGS) entry which is preliminary data.</text>
</comment>
<feature type="non-terminal residue" evidence="1">
    <location>
        <position position="1"/>
    </location>
</feature>
<organism evidence="1 2">
    <name type="scientific">Meridianimarinicoccus marinus</name>
    <dbReference type="NCBI Taxonomy" id="3231483"/>
    <lineage>
        <taxon>Bacteria</taxon>
        <taxon>Pseudomonadati</taxon>
        <taxon>Pseudomonadota</taxon>
        <taxon>Alphaproteobacteria</taxon>
        <taxon>Rhodobacterales</taxon>
        <taxon>Paracoccaceae</taxon>
        <taxon>Meridianimarinicoccus</taxon>
    </lineage>
</organism>